<evidence type="ECO:0000256" key="2">
    <source>
        <dbReference type="SAM" id="Phobius"/>
    </source>
</evidence>
<evidence type="ECO:0000313" key="5">
    <source>
        <dbReference type="Proteomes" id="UP000008810"/>
    </source>
</evidence>
<reference evidence="3 4" key="1">
    <citation type="journal article" date="2010" name="Nature">
        <title>Genome sequencing and analysis of the model grass Brachypodium distachyon.</title>
        <authorList>
            <consortium name="International Brachypodium Initiative"/>
        </authorList>
    </citation>
    <scope>NUCLEOTIDE SEQUENCE [LARGE SCALE GENOMIC DNA]</scope>
    <source>
        <strain evidence="3 4">Bd21</strain>
    </source>
</reference>
<gene>
    <name evidence="3" type="ORF">BRADI_3g18514v3</name>
</gene>
<dbReference type="InParanoid" id="A0A2K2CY12"/>
<evidence type="ECO:0000313" key="3">
    <source>
        <dbReference type="EMBL" id="PNT66916.1"/>
    </source>
</evidence>
<dbReference type="Gramene" id="PNT66916">
    <property type="protein sequence ID" value="PNT66916"/>
    <property type="gene ID" value="BRADI_3g18514v3"/>
</dbReference>
<feature type="compositionally biased region" description="Low complexity" evidence="1">
    <location>
        <begin position="167"/>
        <end position="179"/>
    </location>
</feature>
<feature type="compositionally biased region" description="Pro residues" evidence="1">
    <location>
        <begin position="195"/>
        <end position="209"/>
    </location>
</feature>
<feature type="region of interest" description="Disordered" evidence="1">
    <location>
        <begin position="93"/>
        <end position="209"/>
    </location>
</feature>
<dbReference type="EMBL" id="CM000882">
    <property type="protein sequence ID" value="PNT66916.1"/>
    <property type="molecule type" value="Genomic_DNA"/>
</dbReference>
<keyword evidence="2" id="KW-0812">Transmembrane</keyword>
<dbReference type="AlphaFoldDB" id="A0A2K2CY12"/>
<sequence>MRILLACHHILHSIGSTDKFNASTFKIFAVVLISYMVVTVSTSRLLQRMLSHIIFILFIPYLCAATKSLVGYGLRAYFAPSPLPDRSDPIKIKQARTSASPSSRSESSNPPTSPAHAAMEHKRLAARLPPPSPSRLRSPPRWERSPLNPNTRRTSPAAPRPGCFLFSHPSRSSASQPSSLGRRPTLVLERRPTPSSAPPHSPCFLSPPS</sequence>
<protein>
    <submittedName>
        <fullName evidence="3 4">Uncharacterized protein</fullName>
    </submittedName>
</protein>
<feature type="transmembrane region" description="Helical" evidence="2">
    <location>
        <begin position="25"/>
        <end position="46"/>
    </location>
</feature>
<reference evidence="3" key="2">
    <citation type="submission" date="2017-06" db="EMBL/GenBank/DDBJ databases">
        <title>WGS assembly of Brachypodium distachyon.</title>
        <authorList>
            <consortium name="The International Brachypodium Initiative"/>
            <person name="Lucas S."/>
            <person name="Harmon-Smith M."/>
            <person name="Lail K."/>
            <person name="Tice H."/>
            <person name="Grimwood J."/>
            <person name="Bruce D."/>
            <person name="Barry K."/>
            <person name="Shu S."/>
            <person name="Lindquist E."/>
            <person name="Wang M."/>
            <person name="Pitluck S."/>
            <person name="Vogel J.P."/>
            <person name="Garvin D.F."/>
            <person name="Mockler T.C."/>
            <person name="Schmutz J."/>
            <person name="Rokhsar D."/>
            <person name="Bevan M.W."/>
        </authorList>
    </citation>
    <scope>NUCLEOTIDE SEQUENCE</scope>
    <source>
        <strain evidence="3">Bd21</strain>
    </source>
</reference>
<dbReference type="Proteomes" id="UP000008810">
    <property type="component" value="Chromosome 3"/>
</dbReference>
<organism evidence="3">
    <name type="scientific">Brachypodium distachyon</name>
    <name type="common">Purple false brome</name>
    <name type="synonym">Trachynia distachya</name>
    <dbReference type="NCBI Taxonomy" id="15368"/>
    <lineage>
        <taxon>Eukaryota</taxon>
        <taxon>Viridiplantae</taxon>
        <taxon>Streptophyta</taxon>
        <taxon>Embryophyta</taxon>
        <taxon>Tracheophyta</taxon>
        <taxon>Spermatophyta</taxon>
        <taxon>Magnoliopsida</taxon>
        <taxon>Liliopsida</taxon>
        <taxon>Poales</taxon>
        <taxon>Poaceae</taxon>
        <taxon>BOP clade</taxon>
        <taxon>Pooideae</taxon>
        <taxon>Stipodae</taxon>
        <taxon>Brachypodieae</taxon>
        <taxon>Brachypodium</taxon>
    </lineage>
</organism>
<reference evidence="4" key="3">
    <citation type="submission" date="2018-08" db="UniProtKB">
        <authorList>
            <consortium name="EnsemblPlants"/>
        </authorList>
    </citation>
    <scope>IDENTIFICATION</scope>
    <source>
        <strain evidence="4">cv. Bd21</strain>
    </source>
</reference>
<evidence type="ECO:0000313" key="4">
    <source>
        <dbReference type="EnsemblPlants" id="PNT66916"/>
    </source>
</evidence>
<evidence type="ECO:0000256" key="1">
    <source>
        <dbReference type="SAM" id="MobiDB-lite"/>
    </source>
</evidence>
<feature type="transmembrane region" description="Helical" evidence="2">
    <location>
        <begin position="53"/>
        <end position="74"/>
    </location>
</feature>
<feature type="compositionally biased region" description="Low complexity" evidence="1">
    <location>
        <begin position="98"/>
        <end position="110"/>
    </location>
</feature>
<keyword evidence="5" id="KW-1185">Reference proteome</keyword>
<dbReference type="EnsemblPlants" id="PNT66916">
    <property type="protein sequence ID" value="PNT66916"/>
    <property type="gene ID" value="BRADI_3g18514v3"/>
</dbReference>
<proteinExistence type="predicted"/>
<keyword evidence="2" id="KW-1133">Transmembrane helix</keyword>
<accession>A0A2K2CY12</accession>
<name>A0A2K2CY12_BRADI</name>
<keyword evidence="2" id="KW-0472">Membrane</keyword>